<evidence type="ECO:0000313" key="4">
    <source>
        <dbReference type="EMBL" id="KAF9732807.1"/>
    </source>
</evidence>
<dbReference type="SMART" id="SM00066">
    <property type="entry name" value="GAL4"/>
    <property type="match status" value="1"/>
</dbReference>
<proteinExistence type="predicted"/>
<evidence type="ECO:0000259" key="3">
    <source>
        <dbReference type="PROSITE" id="PS50048"/>
    </source>
</evidence>
<dbReference type="InterPro" id="IPR001138">
    <property type="entry name" value="Zn2Cys6_DnaBD"/>
</dbReference>
<comment type="caution">
    <text evidence="4">The sequence shown here is derived from an EMBL/GenBank/DDBJ whole genome shotgun (WGS) entry which is preliminary data.</text>
</comment>
<dbReference type="Proteomes" id="UP000756921">
    <property type="component" value="Unassembled WGS sequence"/>
</dbReference>
<dbReference type="PROSITE" id="PS00463">
    <property type="entry name" value="ZN2_CY6_FUNGAL_1"/>
    <property type="match status" value="1"/>
</dbReference>
<accession>A0A9P6GC30</accession>
<dbReference type="GO" id="GO:0000981">
    <property type="term" value="F:DNA-binding transcription factor activity, RNA polymerase II-specific"/>
    <property type="evidence" value="ECO:0007669"/>
    <property type="project" value="InterPro"/>
</dbReference>
<dbReference type="PANTHER" id="PTHR38111">
    <property type="entry name" value="ZN(2)-C6 FUNGAL-TYPE DOMAIN-CONTAINING PROTEIN-RELATED"/>
    <property type="match status" value="1"/>
</dbReference>
<dbReference type="PANTHER" id="PTHR38111:SF11">
    <property type="entry name" value="TRANSCRIPTION FACTOR DOMAIN-CONTAINING PROTEIN-RELATED"/>
    <property type="match status" value="1"/>
</dbReference>
<evidence type="ECO:0000256" key="1">
    <source>
        <dbReference type="ARBA" id="ARBA00023242"/>
    </source>
</evidence>
<name>A0A9P6GC30_9PLEO</name>
<dbReference type="SUPFAM" id="SSF57701">
    <property type="entry name" value="Zn2/Cys6 DNA-binding domain"/>
    <property type="match status" value="1"/>
</dbReference>
<keyword evidence="5" id="KW-1185">Reference proteome</keyword>
<organism evidence="4 5">
    <name type="scientific">Paraphaeosphaeria minitans</name>
    <dbReference type="NCBI Taxonomy" id="565426"/>
    <lineage>
        <taxon>Eukaryota</taxon>
        <taxon>Fungi</taxon>
        <taxon>Dikarya</taxon>
        <taxon>Ascomycota</taxon>
        <taxon>Pezizomycotina</taxon>
        <taxon>Dothideomycetes</taxon>
        <taxon>Pleosporomycetidae</taxon>
        <taxon>Pleosporales</taxon>
        <taxon>Massarineae</taxon>
        <taxon>Didymosphaeriaceae</taxon>
        <taxon>Paraphaeosphaeria</taxon>
    </lineage>
</organism>
<dbReference type="CDD" id="cd00067">
    <property type="entry name" value="GAL4"/>
    <property type="match status" value="1"/>
</dbReference>
<gene>
    <name evidence="4" type="ORF">PMIN01_09665</name>
</gene>
<evidence type="ECO:0000313" key="5">
    <source>
        <dbReference type="Proteomes" id="UP000756921"/>
    </source>
</evidence>
<reference evidence="4" key="1">
    <citation type="journal article" date="2020" name="Mol. Plant Microbe Interact.">
        <title>Genome Sequence of the Biocontrol Agent Coniothyrium minitans strain Conio (IMI 134523).</title>
        <authorList>
            <person name="Patel D."/>
            <person name="Shittu T.A."/>
            <person name="Baroncelli R."/>
            <person name="Muthumeenakshi S."/>
            <person name="Osborne T.H."/>
            <person name="Janganan T.K."/>
            <person name="Sreenivasaprasad S."/>
        </authorList>
    </citation>
    <scope>NUCLEOTIDE SEQUENCE</scope>
    <source>
        <strain evidence="4">Conio</strain>
    </source>
</reference>
<dbReference type="EMBL" id="WJXW01000010">
    <property type="protein sequence ID" value="KAF9732807.1"/>
    <property type="molecule type" value="Genomic_DNA"/>
</dbReference>
<sequence length="558" mass="61925">MPRRGRACATCRQKRIKCDATMPTCLMCMRFKRQCPGPTDAPLLFVDTSSYPSGKKPRAKRPSPQANSLEAVRRIENGRGKAVGMGSLPDEMAFVLQVDVSPRYVLGEAFFQNLTAFMCAEGRHMPGAVRRTPSWLHALPRMAAAPPPSASQGSSTTQRNEALSLALRATTAAFSSLELRNDALLHHAYGLYGGSLRCQGKVLQEKGDKAKDLYMVMTSLLLTLFESIVASSGEGFALHNLACAKMIDNALEQASKAQGDKKGKGPGGGEPGPMLINVFFHVRIQLCFVYLTTSSPRIRDDPVMKRVLLEACGWMPEKLPLNMQVLTPLARLMELQSKSGEMVISVDIARKRKEYIKAREEVHQMWTEYAQKSKGQRLCWTSPRTGYTDFRDPFTALTYAYFSACYILLDVLAPTYDAFSTYSTASLPFMPSQRSKSPSPTSSSSSNTSRTWQSPDTPPSSSPPSMQFDPSFPPPSMTDHHALILSVSWYLRLRDTGFAYLRLHNPLFLVAMHAPTLEQRSLARMVFENWKVGALRGIGWLAIAKLDKEQRALEIYGP</sequence>
<feature type="region of interest" description="Disordered" evidence="2">
    <location>
        <begin position="430"/>
        <end position="472"/>
    </location>
</feature>
<keyword evidence="1" id="KW-0539">Nucleus</keyword>
<protein>
    <submittedName>
        <fullName evidence="4">White-opaque regulator 1-like protein 1</fullName>
    </submittedName>
</protein>
<dbReference type="InterPro" id="IPR036864">
    <property type="entry name" value="Zn2-C6_fun-type_DNA-bd_sf"/>
</dbReference>
<dbReference type="AlphaFoldDB" id="A0A9P6GC30"/>
<feature type="compositionally biased region" description="Low complexity" evidence="2">
    <location>
        <begin position="431"/>
        <end position="455"/>
    </location>
</feature>
<dbReference type="OrthoDB" id="3525185at2759"/>
<dbReference type="Gene3D" id="4.10.240.10">
    <property type="entry name" value="Zn(2)-C6 fungal-type DNA-binding domain"/>
    <property type="match status" value="1"/>
</dbReference>
<dbReference type="InterPro" id="IPR053178">
    <property type="entry name" value="Osmoadaptation_assoc"/>
</dbReference>
<feature type="region of interest" description="Disordered" evidence="2">
    <location>
        <begin position="47"/>
        <end position="68"/>
    </location>
</feature>
<dbReference type="GO" id="GO:0008270">
    <property type="term" value="F:zinc ion binding"/>
    <property type="evidence" value="ECO:0007669"/>
    <property type="project" value="InterPro"/>
</dbReference>
<dbReference type="Pfam" id="PF00172">
    <property type="entry name" value="Zn_clus"/>
    <property type="match status" value="1"/>
</dbReference>
<evidence type="ECO:0000256" key="2">
    <source>
        <dbReference type="SAM" id="MobiDB-lite"/>
    </source>
</evidence>
<feature type="domain" description="Zn(2)-C6 fungal-type" evidence="3">
    <location>
        <begin position="7"/>
        <end position="35"/>
    </location>
</feature>
<dbReference type="PROSITE" id="PS50048">
    <property type="entry name" value="ZN2_CY6_FUNGAL_2"/>
    <property type="match status" value="1"/>
</dbReference>